<accession>A0A8J5Z1T9</accession>
<proteinExistence type="predicted"/>
<dbReference type="EMBL" id="JAHUZN010000008">
    <property type="protein sequence ID" value="KAG8486820.1"/>
    <property type="molecule type" value="Genomic_DNA"/>
</dbReference>
<sequence>MEAFCSTLEDCQLMEIGYSGAWFTWERGNLPETNIKEKLDRGVANEKWMNLFPSGGIQHLPHSMSDHCLLLNTNSDNIYTKLFTLNAVGDPSHLLTGIQNNISSDLNTMLLSHYTAEEIKTTLKGMGSTKALGHDGFPALFFQSEGLSSLMRLAMEEGLLKGVKASRRSPEVFHLLFADNCILFGEATNRGAMILKEILKEYERCSGQCVNFEKSTIFYSSNSTEVIKEEISELLGVKVSINLEKYLGLPNMVGRRKMESFQNLKEMISWKIKGWSCRLLSQGERKSSSNQSSKQYLRMLCLVSFYQIHYIENLKAFLRNSGGRKKVGTGSNILAINDAWIPDAINFRLSSVAFIMIDFKVTDLISCDERKWKKKLIVNTFLEEEARRRLRIPLMREPHDDFMVWSGEPSGEFSVRSAYKLLQISDPRAYALQSIYRDFYKKIWASKSTYKNKNYNLKTLMELRAYMSQHAAQQASQLLKLSPLWCKSRNYGSSFSQMPYFSISMELIGCALWAIWGDRNTRIHDKVSRNGQKIAVFVKNYIKELDGVESRKSKNLKDVGKWKHPPGQGVKINFDGAYDARHFRSDWKSSGILRPRVDETLGVIIFLRIDSMRYWADETLGVNFASNYPMRHWVPNWCDWLDPCIRQGPSLVNRGLVMLRNPVPGTEIHQEVPSAFFAEAIACRKSIQIEIEMNQKSSLKEIRYRFEHTPRSANVLAHILATETLKTKEEIYLVEGVSRYAEQQKGDKVRKRMDWMRWIISPSIQFPTKSGQDMLVAGVQNISLDSGTANNQSGSMSQGDVSVAVAV</sequence>
<name>A0A8J5Z1T9_9ROSI</name>
<protein>
    <recommendedName>
        <fullName evidence="3">Reverse transcriptase domain-containing protein</fullName>
    </recommendedName>
</protein>
<organism evidence="1 2">
    <name type="scientific">Gossypium anomalum</name>
    <dbReference type="NCBI Taxonomy" id="47600"/>
    <lineage>
        <taxon>Eukaryota</taxon>
        <taxon>Viridiplantae</taxon>
        <taxon>Streptophyta</taxon>
        <taxon>Embryophyta</taxon>
        <taxon>Tracheophyta</taxon>
        <taxon>Spermatophyta</taxon>
        <taxon>Magnoliopsida</taxon>
        <taxon>eudicotyledons</taxon>
        <taxon>Gunneridae</taxon>
        <taxon>Pentapetalae</taxon>
        <taxon>rosids</taxon>
        <taxon>malvids</taxon>
        <taxon>Malvales</taxon>
        <taxon>Malvaceae</taxon>
        <taxon>Malvoideae</taxon>
        <taxon>Gossypium</taxon>
    </lineage>
</organism>
<dbReference type="InterPro" id="IPR036691">
    <property type="entry name" value="Endo/exonu/phosph_ase_sf"/>
</dbReference>
<dbReference type="OrthoDB" id="1936608at2759"/>
<keyword evidence="2" id="KW-1185">Reference proteome</keyword>
<dbReference type="Proteomes" id="UP000701853">
    <property type="component" value="Chromosome 8"/>
</dbReference>
<dbReference type="AlphaFoldDB" id="A0A8J5Z1T9"/>
<evidence type="ECO:0000313" key="2">
    <source>
        <dbReference type="Proteomes" id="UP000701853"/>
    </source>
</evidence>
<evidence type="ECO:0008006" key="3">
    <source>
        <dbReference type="Google" id="ProtNLM"/>
    </source>
</evidence>
<reference evidence="1 2" key="1">
    <citation type="journal article" date="2021" name="bioRxiv">
        <title>The Gossypium anomalum genome as a resource for cotton improvement and evolutionary analysis of hybrid incompatibility.</title>
        <authorList>
            <person name="Grover C.E."/>
            <person name="Yuan D."/>
            <person name="Arick M.A."/>
            <person name="Miller E.R."/>
            <person name="Hu G."/>
            <person name="Peterson D.G."/>
            <person name="Wendel J.F."/>
            <person name="Udall J.A."/>
        </authorList>
    </citation>
    <scope>NUCLEOTIDE SEQUENCE [LARGE SCALE GENOMIC DNA]</scope>
    <source>
        <strain evidence="1">JFW-Udall</strain>
        <tissue evidence="1">Leaf</tissue>
    </source>
</reference>
<gene>
    <name evidence="1" type="ORF">CXB51_020301</name>
</gene>
<comment type="caution">
    <text evidence="1">The sequence shown here is derived from an EMBL/GenBank/DDBJ whole genome shotgun (WGS) entry which is preliminary data.</text>
</comment>
<dbReference type="SUPFAM" id="SSF56219">
    <property type="entry name" value="DNase I-like"/>
    <property type="match status" value="1"/>
</dbReference>
<evidence type="ECO:0000313" key="1">
    <source>
        <dbReference type="EMBL" id="KAG8486820.1"/>
    </source>
</evidence>
<dbReference type="PANTHER" id="PTHR33710:SF62">
    <property type="entry name" value="DUF4283 DOMAIN PROTEIN"/>
    <property type="match status" value="1"/>
</dbReference>
<dbReference type="PANTHER" id="PTHR33710">
    <property type="entry name" value="BNAC02G09200D PROTEIN"/>
    <property type="match status" value="1"/>
</dbReference>